<feature type="compositionally biased region" description="Pro residues" evidence="4">
    <location>
        <begin position="297"/>
        <end position="306"/>
    </location>
</feature>
<dbReference type="Pfam" id="PF00023">
    <property type="entry name" value="Ank"/>
    <property type="match status" value="1"/>
</dbReference>
<dbReference type="PROSITE" id="PS50297">
    <property type="entry name" value="ANK_REP_REGION"/>
    <property type="match status" value="4"/>
</dbReference>
<dbReference type="InterPro" id="IPR002110">
    <property type="entry name" value="Ankyrin_rpt"/>
</dbReference>
<dbReference type="SUPFAM" id="SSF48403">
    <property type="entry name" value="Ankyrin repeat"/>
    <property type="match status" value="1"/>
</dbReference>
<dbReference type="SMART" id="SM00248">
    <property type="entry name" value="ANK"/>
    <property type="match status" value="5"/>
</dbReference>
<keyword evidence="1" id="KW-0677">Repeat</keyword>
<evidence type="ECO:0000313" key="7">
    <source>
        <dbReference type="Proteomes" id="UP000295765"/>
    </source>
</evidence>
<dbReference type="AlphaFoldDB" id="A0A4V2SCS0"/>
<dbReference type="PANTHER" id="PTHR24171">
    <property type="entry name" value="ANKYRIN REPEAT DOMAIN-CONTAINING PROTEIN 39-RELATED"/>
    <property type="match status" value="1"/>
</dbReference>
<feature type="repeat" description="ANK" evidence="3">
    <location>
        <begin position="596"/>
        <end position="628"/>
    </location>
</feature>
<dbReference type="InterPro" id="IPR011990">
    <property type="entry name" value="TPR-like_helical_dom_sf"/>
</dbReference>
<dbReference type="InterPro" id="IPR027417">
    <property type="entry name" value="P-loop_NTPase"/>
</dbReference>
<dbReference type="GO" id="GO:0016887">
    <property type="term" value="F:ATP hydrolysis activity"/>
    <property type="evidence" value="ECO:0007669"/>
    <property type="project" value="InterPro"/>
</dbReference>
<dbReference type="RefSeq" id="WP_132543608.1">
    <property type="nucleotide sequence ID" value="NZ_SLWY01000014.1"/>
</dbReference>
<dbReference type="InterPro" id="IPR049945">
    <property type="entry name" value="AAA_22"/>
</dbReference>
<gene>
    <name evidence="6" type="ORF">EV699_114115</name>
</gene>
<sequence>MATEVTPSAETVGALRRATLAALEAGLLRRAPLLLLTGVDGVGRSHLCRQLLEPAPRYRITALRPPYGDLDALLRQAAAHGGDATTPSFDGLVAAAHREGRDALLLVDDADALDDEVLERLLAHCATHVASPLLLLVGLPALRARVAGCALRPQPAVDVELPPLAADEVGPYVERRCAATAGEGAMPPFTVEALGRLIVHGQGLPLRLNTLVDTAQFLAALDGAPNVSAALVDAAAEQSLMASPPTTADDDAAQADDDATGIDVLAAASTGDALPADPAGPAPTTPVDAAAAAPVVFAPPPPPPPDYGVRRHARRHGRRPRPGLLAAGVAAALVGAWLWWPASAPPQQQAAGVAPATPAASSTPAIPSTAASAMPAAEPAPPPAGSEAESAQDAEPTTPVPLPVAGDETAATPPDDAAPGTSTVVRLLTQAERQRQAGRLSQPPGDNALESIRAAQALDPGNAYARLLLAQLVRDYLQRAFTAGTDTARARAALERARAIAPDSVEVREALARLDARRAPPPAAPPPAPPSHAELFGAIREGRGDRLIAVLQGGSPADAADPRGRTALALAAELGRDEAVRLLLGRGARVDLRSANGDTALIAAGRGGSRAVLERLLDAGADVAARNAAGESALYTASRNGHAGMVGRLLDAGGQVDERDTAGRTPLMVAAGNGHAEVAALLLARGAAVDARAATGWTALMFAAAAGHEDVVWTLRAHGAATGLRNRDGDTAAALARARGHAALAGSL</sequence>
<feature type="compositionally biased region" description="Low complexity" evidence="4">
    <location>
        <begin position="348"/>
        <end position="377"/>
    </location>
</feature>
<evidence type="ECO:0000256" key="3">
    <source>
        <dbReference type="PROSITE-ProRule" id="PRU00023"/>
    </source>
</evidence>
<dbReference type="EMBL" id="SLWY01000014">
    <property type="protein sequence ID" value="TCO80470.1"/>
    <property type="molecule type" value="Genomic_DNA"/>
</dbReference>
<comment type="caution">
    <text evidence="6">The sequence shown here is derived from an EMBL/GenBank/DDBJ whole genome shotgun (WGS) entry which is preliminary data.</text>
</comment>
<keyword evidence="7" id="KW-1185">Reference proteome</keyword>
<evidence type="ECO:0000259" key="5">
    <source>
        <dbReference type="Pfam" id="PF13401"/>
    </source>
</evidence>
<reference evidence="6 7" key="1">
    <citation type="submission" date="2019-03" db="EMBL/GenBank/DDBJ databases">
        <title>Genomic Encyclopedia of Type Strains, Phase IV (KMG-IV): sequencing the most valuable type-strain genomes for metagenomic binning, comparative biology and taxonomic classification.</title>
        <authorList>
            <person name="Goeker M."/>
        </authorList>
    </citation>
    <scope>NUCLEOTIDE SEQUENCE [LARGE SCALE GENOMIC DNA]</scope>
    <source>
        <strain evidence="6 7">DSM 25287</strain>
    </source>
</reference>
<dbReference type="Proteomes" id="UP000295765">
    <property type="component" value="Unassembled WGS sequence"/>
</dbReference>
<evidence type="ECO:0000256" key="4">
    <source>
        <dbReference type="SAM" id="MobiDB-lite"/>
    </source>
</evidence>
<dbReference type="Pfam" id="PF13401">
    <property type="entry name" value="AAA_22"/>
    <property type="match status" value="1"/>
</dbReference>
<dbReference type="Gene3D" id="1.25.40.20">
    <property type="entry name" value="Ankyrin repeat-containing domain"/>
    <property type="match status" value="2"/>
</dbReference>
<evidence type="ECO:0000256" key="2">
    <source>
        <dbReference type="ARBA" id="ARBA00023043"/>
    </source>
</evidence>
<dbReference type="InterPro" id="IPR036770">
    <property type="entry name" value="Ankyrin_rpt-contain_sf"/>
</dbReference>
<feature type="domain" description="ORC1/DEAH AAA+ ATPase" evidence="5">
    <location>
        <begin position="30"/>
        <end position="145"/>
    </location>
</feature>
<accession>A0A4V2SCS0</accession>
<dbReference type="OrthoDB" id="8960888at2"/>
<dbReference type="PROSITE" id="PS50088">
    <property type="entry name" value="ANK_REPEAT"/>
    <property type="match status" value="5"/>
</dbReference>
<feature type="region of interest" description="Disordered" evidence="4">
    <location>
        <begin position="297"/>
        <end position="321"/>
    </location>
</feature>
<feature type="repeat" description="ANK" evidence="3">
    <location>
        <begin position="563"/>
        <end position="595"/>
    </location>
</feature>
<proteinExistence type="predicted"/>
<dbReference type="Gene3D" id="1.25.40.10">
    <property type="entry name" value="Tetratricopeptide repeat domain"/>
    <property type="match status" value="1"/>
</dbReference>
<dbReference type="Pfam" id="PF12796">
    <property type="entry name" value="Ank_2"/>
    <property type="match status" value="2"/>
</dbReference>
<organism evidence="6 7">
    <name type="scientific">Plasticicumulans lactativorans</name>
    <dbReference type="NCBI Taxonomy" id="1133106"/>
    <lineage>
        <taxon>Bacteria</taxon>
        <taxon>Pseudomonadati</taxon>
        <taxon>Pseudomonadota</taxon>
        <taxon>Gammaproteobacteria</taxon>
        <taxon>Candidatus Competibacteraceae</taxon>
        <taxon>Plasticicumulans</taxon>
    </lineage>
</organism>
<feature type="repeat" description="ANK" evidence="3">
    <location>
        <begin position="662"/>
        <end position="694"/>
    </location>
</feature>
<feature type="compositionally biased region" description="Low complexity" evidence="4">
    <location>
        <begin position="405"/>
        <end position="421"/>
    </location>
</feature>
<dbReference type="PANTHER" id="PTHR24171:SF9">
    <property type="entry name" value="ANKYRIN REPEAT DOMAIN-CONTAINING PROTEIN 39"/>
    <property type="match status" value="1"/>
</dbReference>
<dbReference type="SUPFAM" id="SSF52540">
    <property type="entry name" value="P-loop containing nucleoside triphosphate hydrolases"/>
    <property type="match status" value="1"/>
</dbReference>
<keyword evidence="2 3" id="KW-0040">ANK repeat</keyword>
<feature type="repeat" description="ANK" evidence="3">
    <location>
        <begin position="695"/>
        <end position="727"/>
    </location>
</feature>
<feature type="region of interest" description="Disordered" evidence="4">
    <location>
        <begin position="348"/>
        <end position="421"/>
    </location>
</feature>
<feature type="repeat" description="ANK" evidence="3">
    <location>
        <begin position="629"/>
        <end position="661"/>
    </location>
</feature>
<feature type="compositionally biased region" description="Basic residues" evidence="4">
    <location>
        <begin position="310"/>
        <end position="321"/>
    </location>
</feature>
<evidence type="ECO:0000256" key="1">
    <source>
        <dbReference type="ARBA" id="ARBA00022737"/>
    </source>
</evidence>
<evidence type="ECO:0000313" key="6">
    <source>
        <dbReference type="EMBL" id="TCO80470.1"/>
    </source>
</evidence>
<name>A0A4V2SCS0_9GAMM</name>
<protein>
    <submittedName>
        <fullName evidence="6">Ankyrin repeat protein</fullName>
    </submittedName>
</protein>